<feature type="transmembrane region" description="Helical" evidence="1">
    <location>
        <begin position="34"/>
        <end position="55"/>
    </location>
</feature>
<dbReference type="AlphaFoldDB" id="A0A5C3LIE2"/>
<evidence type="ECO:0000256" key="1">
    <source>
        <dbReference type="SAM" id="Phobius"/>
    </source>
</evidence>
<feature type="non-terminal residue" evidence="2">
    <location>
        <position position="124"/>
    </location>
</feature>
<proteinExistence type="predicted"/>
<dbReference type="Proteomes" id="UP000308652">
    <property type="component" value="Unassembled WGS sequence"/>
</dbReference>
<reference evidence="2 3" key="1">
    <citation type="journal article" date="2019" name="Nat. Ecol. Evol.">
        <title>Megaphylogeny resolves global patterns of mushroom evolution.</title>
        <authorList>
            <person name="Varga T."/>
            <person name="Krizsan K."/>
            <person name="Foldi C."/>
            <person name="Dima B."/>
            <person name="Sanchez-Garcia M."/>
            <person name="Sanchez-Ramirez S."/>
            <person name="Szollosi G.J."/>
            <person name="Szarkandi J.G."/>
            <person name="Papp V."/>
            <person name="Albert L."/>
            <person name="Andreopoulos W."/>
            <person name="Angelini C."/>
            <person name="Antonin V."/>
            <person name="Barry K.W."/>
            <person name="Bougher N.L."/>
            <person name="Buchanan P."/>
            <person name="Buyck B."/>
            <person name="Bense V."/>
            <person name="Catcheside P."/>
            <person name="Chovatia M."/>
            <person name="Cooper J."/>
            <person name="Damon W."/>
            <person name="Desjardin D."/>
            <person name="Finy P."/>
            <person name="Geml J."/>
            <person name="Haridas S."/>
            <person name="Hughes K."/>
            <person name="Justo A."/>
            <person name="Karasinski D."/>
            <person name="Kautmanova I."/>
            <person name="Kiss B."/>
            <person name="Kocsube S."/>
            <person name="Kotiranta H."/>
            <person name="LaButti K.M."/>
            <person name="Lechner B.E."/>
            <person name="Liimatainen K."/>
            <person name="Lipzen A."/>
            <person name="Lukacs Z."/>
            <person name="Mihaltcheva S."/>
            <person name="Morgado L.N."/>
            <person name="Niskanen T."/>
            <person name="Noordeloos M.E."/>
            <person name="Ohm R.A."/>
            <person name="Ortiz-Santana B."/>
            <person name="Ovrebo C."/>
            <person name="Racz N."/>
            <person name="Riley R."/>
            <person name="Savchenko A."/>
            <person name="Shiryaev A."/>
            <person name="Soop K."/>
            <person name="Spirin V."/>
            <person name="Szebenyi C."/>
            <person name="Tomsovsky M."/>
            <person name="Tulloss R.E."/>
            <person name="Uehling J."/>
            <person name="Grigoriev I.V."/>
            <person name="Vagvolgyi C."/>
            <person name="Papp T."/>
            <person name="Martin F.M."/>
            <person name="Miettinen O."/>
            <person name="Hibbett D.S."/>
            <person name="Nagy L.G."/>
        </authorList>
    </citation>
    <scope>NUCLEOTIDE SEQUENCE [LARGE SCALE GENOMIC DNA]</scope>
    <source>
        <strain evidence="2 3">CBS 166.37</strain>
    </source>
</reference>
<sequence>MASSSLLLHSLSSLHSHLDGCYPTPNTEYPLPPLLHFALPSSITLVISHYVLIYIQWIALTLYRTLATLYTDADDDILTYPSPSVLPFSFLSKAILHHNPWAVLRLSSSSSPRTIHIYDIGIVT</sequence>
<organism evidence="2 3">
    <name type="scientific">Crucibulum laeve</name>
    <dbReference type="NCBI Taxonomy" id="68775"/>
    <lineage>
        <taxon>Eukaryota</taxon>
        <taxon>Fungi</taxon>
        <taxon>Dikarya</taxon>
        <taxon>Basidiomycota</taxon>
        <taxon>Agaricomycotina</taxon>
        <taxon>Agaricomycetes</taxon>
        <taxon>Agaricomycetidae</taxon>
        <taxon>Agaricales</taxon>
        <taxon>Agaricineae</taxon>
        <taxon>Nidulariaceae</taxon>
        <taxon>Crucibulum</taxon>
    </lineage>
</organism>
<keyword evidence="3" id="KW-1185">Reference proteome</keyword>
<dbReference type="EMBL" id="ML213722">
    <property type="protein sequence ID" value="TFK31656.1"/>
    <property type="molecule type" value="Genomic_DNA"/>
</dbReference>
<evidence type="ECO:0000313" key="3">
    <source>
        <dbReference type="Proteomes" id="UP000308652"/>
    </source>
</evidence>
<evidence type="ECO:0000313" key="2">
    <source>
        <dbReference type="EMBL" id="TFK31656.1"/>
    </source>
</evidence>
<gene>
    <name evidence="2" type="ORF">BDQ12DRAFT_693781</name>
</gene>
<keyword evidence="1" id="KW-0472">Membrane</keyword>
<name>A0A5C3LIE2_9AGAR</name>
<protein>
    <submittedName>
        <fullName evidence="2">Uncharacterized protein</fullName>
    </submittedName>
</protein>
<keyword evidence="1" id="KW-0812">Transmembrane</keyword>
<keyword evidence="1" id="KW-1133">Transmembrane helix</keyword>
<accession>A0A5C3LIE2</accession>